<dbReference type="InterPro" id="IPR020810">
    <property type="entry name" value="Enolase_C"/>
</dbReference>
<dbReference type="PRINTS" id="PR00148">
    <property type="entry name" value="ENOLASE"/>
</dbReference>
<dbReference type="PIRSF" id="PIRSF001400">
    <property type="entry name" value="Enolase"/>
    <property type="match status" value="1"/>
</dbReference>
<feature type="binding site" evidence="12">
    <location>
        <position position="354"/>
    </location>
    <ligand>
        <name>(2R)-2-phosphoglycerate</name>
        <dbReference type="ChEBI" id="CHEBI:58289"/>
    </ligand>
</feature>
<name>A0A0C1EA05_9BACT</name>
<dbReference type="SFLD" id="SFLDF00002">
    <property type="entry name" value="enolase"/>
    <property type="match status" value="1"/>
</dbReference>
<evidence type="ECO:0000256" key="10">
    <source>
        <dbReference type="ARBA" id="ARBA00023239"/>
    </source>
</evidence>
<evidence type="ECO:0000256" key="12">
    <source>
        <dbReference type="HAMAP-Rule" id="MF_00318"/>
    </source>
</evidence>
<dbReference type="EC" id="4.2.1.11" evidence="3 12"/>
<feature type="domain" description="Enolase C-terminal TIM barrel" evidence="16">
    <location>
        <begin position="148"/>
        <end position="442"/>
    </location>
</feature>
<dbReference type="HAMAP" id="MF_00318">
    <property type="entry name" value="Enolase"/>
    <property type="match status" value="1"/>
</dbReference>
<dbReference type="SUPFAM" id="SSF54826">
    <property type="entry name" value="Enolase N-terminal domain-like"/>
    <property type="match status" value="1"/>
</dbReference>
<keyword evidence="6 12" id="KW-0964">Secreted</keyword>
<dbReference type="GO" id="GO:0006096">
    <property type="term" value="P:glycolytic process"/>
    <property type="evidence" value="ECO:0007669"/>
    <property type="project" value="UniProtKB-UniRule"/>
</dbReference>
<evidence type="ECO:0000313" key="18">
    <source>
        <dbReference type="EMBL" id="KIA76908.1"/>
    </source>
</evidence>
<comment type="pathway">
    <text evidence="1 12">Carbohydrate degradation; glycolysis; pyruvate from D-glyceraldehyde 3-phosphate: step 4/5.</text>
</comment>
<feature type="binding site" evidence="12 15">
    <location>
        <position position="302"/>
    </location>
    <ligand>
        <name>Mg(2+)</name>
        <dbReference type="ChEBI" id="CHEBI:18420"/>
    </ligand>
</feature>
<dbReference type="PATRIC" id="fig|83552.4.peg.1970"/>
<feature type="binding site" evidence="12 15">
    <location>
        <position position="251"/>
    </location>
    <ligand>
        <name>Mg(2+)</name>
        <dbReference type="ChEBI" id="CHEBI:18420"/>
    </ligand>
</feature>
<keyword evidence="10 12" id="KW-0456">Lyase</keyword>
<feature type="domain" description="Enolase N-terminal" evidence="17">
    <location>
        <begin position="13"/>
        <end position="143"/>
    </location>
</feature>
<dbReference type="GO" id="GO:0009986">
    <property type="term" value="C:cell surface"/>
    <property type="evidence" value="ECO:0007669"/>
    <property type="project" value="UniProtKB-SubCell"/>
</dbReference>
<evidence type="ECO:0000256" key="6">
    <source>
        <dbReference type="ARBA" id="ARBA00022525"/>
    </source>
</evidence>
<evidence type="ECO:0000259" key="17">
    <source>
        <dbReference type="SMART" id="SM01193"/>
    </source>
</evidence>
<feature type="active site" description="Proton donor" evidence="12 13">
    <location>
        <position position="214"/>
    </location>
</feature>
<feature type="binding site" evidence="12">
    <location>
        <position position="405"/>
    </location>
    <ligand>
        <name>(2R)-2-phosphoglycerate</name>
        <dbReference type="ChEBI" id="CHEBI:58289"/>
    </ligand>
</feature>
<evidence type="ECO:0000256" key="1">
    <source>
        <dbReference type="ARBA" id="ARBA00005031"/>
    </source>
</evidence>
<dbReference type="GO" id="GO:0004634">
    <property type="term" value="F:phosphopyruvate hydratase activity"/>
    <property type="evidence" value="ECO:0007669"/>
    <property type="project" value="UniProtKB-UniRule"/>
</dbReference>
<keyword evidence="8 12" id="KW-0460">Magnesium</keyword>
<evidence type="ECO:0000256" key="13">
    <source>
        <dbReference type="PIRSR" id="PIRSR001400-1"/>
    </source>
</evidence>
<comment type="subcellular location">
    <subcellularLocation>
        <location evidence="12">Cytoplasm</location>
    </subcellularLocation>
    <subcellularLocation>
        <location evidence="12">Secreted</location>
    </subcellularLocation>
    <subcellularLocation>
        <location evidence="12">Cell surface</location>
    </subcellularLocation>
    <text evidence="12">Fractions of enolase are present in both the cytoplasm and on the cell surface.</text>
</comment>
<protein>
    <recommendedName>
        <fullName evidence="4 12">Enolase</fullName>
        <ecNumber evidence="3 12">4.2.1.11</ecNumber>
    </recommendedName>
    <alternativeName>
        <fullName evidence="12">2-phospho-D-glycerate hydro-lyase</fullName>
    </alternativeName>
    <alternativeName>
        <fullName evidence="12">2-phosphoglycerate dehydratase</fullName>
    </alternativeName>
</protein>
<dbReference type="SFLD" id="SFLDS00001">
    <property type="entry name" value="Enolase"/>
    <property type="match status" value="1"/>
</dbReference>
<evidence type="ECO:0000256" key="7">
    <source>
        <dbReference type="ARBA" id="ARBA00022723"/>
    </source>
</evidence>
<dbReference type="InterPro" id="IPR000941">
    <property type="entry name" value="Enolase"/>
</dbReference>
<evidence type="ECO:0000256" key="8">
    <source>
        <dbReference type="ARBA" id="ARBA00022842"/>
    </source>
</evidence>
<feature type="binding site" evidence="14">
    <location>
        <position position="329"/>
    </location>
    <ligand>
        <name>substrate</name>
    </ligand>
</feature>
<sequence length="443" mass="48564">MFKTQSEVNMAYIRSVKAIEILDSRGNPTLEVTLATDRDIVVKASVPSGASTGEHEAVELRDNDPSRYHGKGVQQAIAHVNGPIAQILIGRHVYDQTELDLLMISTDGTENKGRFGANAILGASLALARAGAATAHLPLYRYIGGSHTYILPCPMMNIMNGGAHADNSLEFQEFMIRPTGAPSFREAIRWGAEIFHTLKKILKEDGHVTSVGDEGGFAPNLPSNEAAIEYILAAIEKAGYHPGSQVTLALDCAASEFYDKANKTYIEKKKKRQKQTFAERSAQEQTDYLASLCNQYPIDSIEDGLDENDWNGWKYLTEKLGKKIQIVGDDIFVTNPKFLQKGFEEKIANSILVKVNQIGTLTETLETIRLAQTHAYSAVISHRSGETEDSIIADICVATNSGQIKTGSLCRTDRVAKYNRLLSIEAELGSIARYADSHSAKKI</sequence>
<reference evidence="18 19" key="1">
    <citation type="journal article" date="2014" name="Mol. Biol. Evol.">
        <title>Massive expansion of Ubiquitination-related gene families within the Chlamydiae.</title>
        <authorList>
            <person name="Domman D."/>
            <person name="Collingro A."/>
            <person name="Lagkouvardos I."/>
            <person name="Gehre L."/>
            <person name="Weinmaier T."/>
            <person name="Rattei T."/>
            <person name="Subtil A."/>
            <person name="Horn M."/>
        </authorList>
    </citation>
    <scope>NUCLEOTIDE SEQUENCE [LARGE SCALE GENOMIC DNA]</scope>
    <source>
        <strain evidence="18 19">OEW1</strain>
    </source>
</reference>
<proteinExistence type="inferred from homology"/>
<dbReference type="SUPFAM" id="SSF51604">
    <property type="entry name" value="Enolase C-terminal domain-like"/>
    <property type="match status" value="1"/>
</dbReference>
<comment type="similarity">
    <text evidence="2 12">Belongs to the enolase family.</text>
</comment>
<evidence type="ECO:0000256" key="2">
    <source>
        <dbReference type="ARBA" id="ARBA00009604"/>
    </source>
</evidence>
<dbReference type="InterPro" id="IPR029017">
    <property type="entry name" value="Enolase-like_N"/>
</dbReference>
<dbReference type="Gene3D" id="3.30.390.10">
    <property type="entry name" value="Enolase-like, N-terminal domain"/>
    <property type="match status" value="1"/>
</dbReference>
<dbReference type="Gene3D" id="3.20.20.120">
    <property type="entry name" value="Enolase-like C-terminal domain"/>
    <property type="match status" value="1"/>
</dbReference>
<dbReference type="Proteomes" id="UP000031307">
    <property type="component" value="Unassembled WGS sequence"/>
</dbReference>
<keyword evidence="9 12" id="KW-0324">Glycolysis</keyword>
<dbReference type="InterPro" id="IPR020809">
    <property type="entry name" value="Enolase_CS"/>
</dbReference>
<feature type="binding site" evidence="12">
    <location>
        <position position="384"/>
    </location>
    <ligand>
        <name>(2R)-2-phosphoglycerate</name>
        <dbReference type="ChEBI" id="CHEBI:58289"/>
    </ligand>
</feature>
<evidence type="ECO:0000256" key="15">
    <source>
        <dbReference type="PIRSR" id="PIRSR001400-3"/>
    </source>
</evidence>
<feature type="binding site" evidence="14">
    <location>
        <position position="405"/>
    </location>
    <ligand>
        <name>substrate</name>
    </ligand>
</feature>
<feature type="active site" description="Proton acceptor" evidence="12 13">
    <location>
        <position position="354"/>
    </location>
</feature>
<dbReference type="PROSITE" id="PS00164">
    <property type="entry name" value="ENOLASE"/>
    <property type="match status" value="1"/>
</dbReference>
<dbReference type="AlphaFoldDB" id="A0A0C1EA05"/>
<evidence type="ECO:0000256" key="4">
    <source>
        <dbReference type="ARBA" id="ARBA00017068"/>
    </source>
</evidence>
<organism evidence="18 19">
    <name type="scientific">Parachlamydia acanthamoebae</name>
    <dbReference type="NCBI Taxonomy" id="83552"/>
    <lineage>
        <taxon>Bacteria</taxon>
        <taxon>Pseudomonadati</taxon>
        <taxon>Chlamydiota</taxon>
        <taxon>Chlamydiia</taxon>
        <taxon>Parachlamydiales</taxon>
        <taxon>Parachlamydiaceae</taxon>
        <taxon>Parachlamydia</taxon>
    </lineage>
</organism>
<dbReference type="PANTHER" id="PTHR11902">
    <property type="entry name" value="ENOLASE"/>
    <property type="match status" value="1"/>
</dbReference>
<feature type="binding site" evidence="14">
    <location>
        <position position="164"/>
    </location>
    <ligand>
        <name>substrate</name>
    </ligand>
</feature>
<feature type="binding site" evidence="14">
    <location>
        <position position="173"/>
    </location>
    <ligand>
        <name>substrate</name>
    </ligand>
</feature>
<dbReference type="SMART" id="SM01193">
    <property type="entry name" value="Enolase_N"/>
    <property type="match status" value="1"/>
</dbReference>
<dbReference type="FunFam" id="3.20.20.120:FF:000001">
    <property type="entry name" value="Enolase"/>
    <property type="match status" value="1"/>
</dbReference>
<comment type="catalytic activity">
    <reaction evidence="12">
        <text>(2R)-2-phosphoglycerate = phosphoenolpyruvate + H2O</text>
        <dbReference type="Rhea" id="RHEA:10164"/>
        <dbReference type="ChEBI" id="CHEBI:15377"/>
        <dbReference type="ChEBI" id="CHEBI:58289"/>
        <dbReference type="ChEBI" id="CHEBI:58702"/>
        <dbReference type="EC" id="4.2.1.11"/>
    </reaction>
</comment>
<feature type="binding site" evidence="12">
    <location>
        <position position="172"/>
    </location>
    <ligand>
        <name>(2R)-2-phosphoglycerate</name>
        <dbReference type="ChEBI" id="CHEBI:58289"/>
    </ligand>
</feature>
<comment type="caution">
    <text evidence="18">The sequence shown here is derived from an EMBL/GenBank/DDBJ whole genome shotgun (WGS) entry which is preliminary data.</text>
</comment>
<dbReference type="EMBL" id="JSAM01000099">
    <property type="protein sequence ID" value="KIA76908.1"/>
    <property type="molecule type" value="Genomic_DNA"/>
</dbReference>
<dbReference type="SFLD" id="SFLDG00178">
    <property type="entry name" value="enolase"/>
    <property type="match status" value="1"/>
</dbReference>
<evidence type="ECO:0000256" key="3">
    <source>
        <dbReference type="ARBA" id="ARBA00012058"/>
    </source>
</evidence>
<evidence type="ECO:0000313" key="19">
    <source>
        <dbReference type="Proteomes" id="UP000031307"/>
    </source>
</evidence>
<comment type="cofactor">
    <cofactor evidence="15">
        <name>Mg(2+)</name>
        <dbReference type="ChEBI" id="CHEBI:18420"/>
    </cofactor>
    <text evidence="15">Mg(2+) is required for catalysis and for stabilizing the dimer.</text>
</comment>
<evidence type="ECO:0000256" key="14">
    <source>
        <dbReference type="PIRSR" id="PIRSR001400-2"/>
    </source>
</evidence>
<dbReference type="PANTHER" id="PTHR11902:SF1">
    <property type="entry name" value="ENOLASE"/>
    <property type="match status" value="1"/>
</dbReference>
<evidence type="ECO:0000256" key="11">
    <source>
        <dbReference type="ARBA" id="ARBA00045763"/>
    </source>
</evidence>
<keyword evidence="5 12" id="KW-0963">Cytoplasm</keyword>
<dbReference type="InterPro" id="IPR036849">
    <property type="entry name" value="Enolase-like_C_sf"/>
</dbReference>
<dbReference type="CDD" id="cd03313">
    <property type="entry name" value="enolase"/>
    <property type="match status" value="1"/>
</dbReference>
<comment type="cofactor">
    <cofactor evidence="12">
        <name>Mg(2+)</name>
        <dbReference type="ChEBI" id="CHEBI:18420"/>
    </cofactor>
    <text evidence="12">Binds a second Mg(2+) ion via substrate during catalysis.</text>
</comment>
<dbReference type="NCBIfam" id="TIGR01060">
    <property type="entry name" value="eno"/>
    <property type="match status" value="1"/>
</dbReference>
<feature type="binding site" evidence="14">
    <location>
        <begin position="381"/>
        <end position="384"/>
    </location>
    <ligand>
        <name>substrate</name>
    </ligand>
</feature>
<dbReference type="GO" id="GO:0000015">
    <property type="term" value="C:phosphopyruvate hydratase complex"/>
    <property type="evidence" value="ECO:0007669"/>
    <property type="project" value="InterPro"/>
</dbReference>
<dbReference type="InterPro" id="IPR020811">
    <property type="entry name" value="Enolase_N"/>
</dbReference>
<accession>A0A0C1EA05</accession>
<evidence type="ECO:0000256" key="9">
    <source>
        <dbReference type="ARBA" id="ARBA00023152"/>
    </source>
</evidence>
<comment type="function">
    <text evidence="11 12">Catalyzes the reversible conversion of 2-phosphoglycerate (2-PG) into phosphoenolpyruvate (PEP). It is essential for the degradation of carbohydrates via glycolysis.</text>
</comment>
<feature type="binding site" evidence="14">
    <location>
        <position position="302"/>
    </location>
    <ligand>
        <name>substrate</name>
    </ligand>
</feature>
<feature type="binding site" evidence="12">
    <location>
        <position position="383"/>
    </location>
    <ligand>
        <name>(2R)-2-phosphoglycerate</name>
        <dbReference type="ChEBI" id="CHEBI:58289"/>
    </ligand>
</feature>
<dbReference type="UniPathway" id="UPA00109">
    <property type="reaction ID" value="UER00187"/>
</dbReference>
<dbReference type="SMART" id="SM01192">
    <property type="entry name" value="Enolase_C"/>
    <property type="match status" value="1"/>
</dbReference>
<feature type="binding site" evidence="12 15">
    <location>
        <position position="329"/>
    </location>
    <ligand>
        <name>Mg(2+)</name>
        <dbReference type="ChEBI" id="CHEBI:18420"/>
    </ligand>
</feature>
<evidence type="ECO:0000259" key="16">
    <source>
        <dbReference type="SMART" id="SM01192"/>
    </source>
</evidence>
<evidence type="ECO:0000256" key="5">
    <source>
        <dbReference type="ARBA" id="ARBA00022490"/>
    </source>
</evidence>
<dbReference type="GO" id="GO:0000287">
    <property type="term" value="F:magnesium ion binding"/>
    <property type="evidence" value="ECO:0007669"/>
    <property type="project" value="UniProtKB-UniRule"/>
</dbReference>
<dbReference type="Pfam" id="PF03952">
    <property type="entry name" value="Enolase_N"/>
    <property type="match status" value="1"/>
</dbReference>
<gene>
    <name evidence="12 18" type="primary">eno</name>
    <name evidence="18" type="ORF">DB43_HD00340</name>
</gene>
<dbReference type="GO" id="GO:0005576">
    <property type="term" value="C:extracellular region"/>
    <property type="evidence" value="ECO:0007669"/>
    <property type="project" value="UniProtKB-SubCell"/>
</dbReference>
<dbReference type="FunFam" id="3.30.390.10:FF:000001">
    <property type="entry name" value="Enolase"/>
    <property type="match status" value="1"/>
</dbReference>
<keyword evidence="7 12" id="KW-0479">Metal-binding</keyword>
<dbReference type="Pfam" id="PF00113">
    <property type="entry name" value="Enolase_C"/>
    <property type="match status" value="1"/>
</dbReference>